<feature type="transmembrane region" description="Helical" evidence="7">
    <location>
        <begin position="140"/>
        <end position="159"/>
    </location>
</feature>
<protein>
    <submittedName>
        <fullName evidence="9">Lysoplasmalogenase</fullName>
    </submittedName>
</protein>
<reference evidence="9" key="2">
    <citation type="submission" date="2021-04" db="EMBL/GenBank/DDBJ databases">
        <authorList>
            <person name="Wen M.-L."/>
            <person name="Han X.-L."/>
            <person name="Xiong J."/>
        </authorList>
    </citation>
    <scope>NUCLEOTIDE SEQUENCE</scope>
    <source>
        <strain evidence="9">AGR0001</strain>
    </source>
</reference>
<evidence type="ECO:0000256" key="3">
    <source>
        <dbReference type="ARBA" id="ARBA00022692"/>
    </source>
</evidence>
<gene>
    <name evidence="9" type="ORF">SU9_007135</name>
    <name evidence="8" type="ORF">SU9_24397</name>
</gene>
<evidence type="ECO:0000256" key="2">
    <source>
        <dbReference type="ARBA" id="ARBA00007375"/>
    </source>
</evidence>
<dbReference type="KEGG" id="sauh:SU9_007135"/>
<dbReference type="PATRIC" id="fig|1160718.3.peg.4932"/>
<evidence type="ECO:0000313" key="10">
    <source>
        <dbReference type="Proteomes" id="UP000009036"/>
    </source>
</evidence>
<keyword evidence="3 7" id="KW-0812">Transmembrane</keyword>
<comment type="similarity">
    <text evidence="2">Belongs to the TMEM86 family.</text>
</comment>
<name>J2JW25_9ACTN</name>
<keyword evidence="4 7" id="KW-1133">Transmembrane helix</keyword>
<keyword evidence="10" id="KW-1185">Reference proteome</keyword>
<dbReference type="GO" id="GO:0016020">
    <property type="term" value="C:membrane"/>
    <property type="evidence" value="ECO:0007669"/>
    <property type="project" value="UniProtKB-SubCell"/>
</dbReference>
<dbReference type="AlphaFoldDB" id="J2JW25"/>
<evidence type="ECO:0000313" key="8">
    <source>
        <dbReference type="EMBL" id="EJJ04310.1"/>
    </source>
</evidence>
<keyword evidence="5 7" id="KW-0472">Membrane</keyword>
<evidence type="ECO:0000256" key="7">
    <source>
        <dbReference type="SAM" id="Phobius"/>
    </source>
</evidence>
<dbReference type="Proteomes" id="UP000009036">
    <property type="component" value="Chromosome"/>
</dbReference>
<sequence length="242" mass="24586">MTARWPRAAGPLLGVFAVLALVHLGALLGGVPAVAQCTKPALMPVLTGYALARGGPPLLAGALLFGCGGDTFLQIGGDLAFLVGMGSFAAGHLCYLLLFVRHGARPGGGRRGLTPALAAAYGALLAGTVVLLWPDLPAELRIPVAGYSLLLTAMAFGALRAGPWAALGGLLFLLSDTLIAGGIAHWPQLPLPQFWIMLTYAAAQYALTEGVLRTLTGAARQPAPPPARTLPGAGVAEGRSTA</sequence>
<evidence type="ECO:0000256" key="1">
    <source>
        <dbReference type="ARBA" id="ARBA00004141"/>
    </source>
</evidence>
<feature type="transmembrane region" description="Helical" evidence="7">
    <location>
        <begin position="79"/>
        <end position="100"/>
    </location>
</feature>
<accession>J2JW25</accession>
<organism evidence="8">
    <name type="scientific">Streptomyces auratus AGR0001</name>
    <dbReference type="NCBI Taxonomy" id="1160718"/>
    <lineage>
        <taxon>Bacteria</taxon>
        <taxon>Bacillati</taxon>
        <taxon>Actinomycetota</taxon>
        <taxon>Actinomycetes</taxon>
        <taxon>Kitasatosporales</taxon>
        <taxon>Streptomycetaceae</taxon>
        <taxon>Streptomyces</taxon>
    </lineage>
</organism>
<comment type="subcellular location">
    <subcellularLocation>
        <location evidence="1">Membrane</location>
        <topology evidence="1">Multi-pass membrane protein</topology>
    </subcellularLocation>
</comment>
<evidence type="ECO:0000313" key="9">
    <source>
        <dbReference type="EMBL" id="QTZ91265.1"/>
    </source>
</evidence>
<dbReference type="InterPro" id="IPR012506">
    <property type="entry name" value="TMEM86B-like"/>
</dbReference>
<dbReference type="GO" id="GO:0016787">
    <property type="term" value="F:hydrolase activity"/>
    <property type="evidence" value="ECO:0007669"/>
    <property type="project" value="TreeGrafter"/>
</dbReference>
<dbReference type="HOGENOM" id="CLU_079086_5_1_11"/>
<dbReference type="EMBL" id="AJGV01000150">
    <property type="protein sequence ID" value="EJJ04310.1"/>
    <property type="molecule type" value="Genomic_DNA"/>
</dbReference>
<dbReference type="eggNOG" id="COG3714">
    <property type="taxonomic scope" value="Bacteria"/>
</dbReference>
<reference evidence="8" key="1">
    <citation type="journal article" date="2012" name="J. Bacteriol.">
        <title>Genome Sequence of Streptomyces auratus Strain AGR0001, a Phoslactomycin-Producing Actinomycete.</title>
        <authorList>
            <person name="Han X."/>
            <person name="Li M."/>
            <person name="Ding Z."/>
            <person name="Zhao J."/>
            <person name="Ji K."/>
            <person name="Wen M."/>
            <person name="Lu T."/>
        </authorList>
    </citation>
    <scope>NUCLEOTIDE SEQUENCE [LARGE SCALE GENOMIC DNA]</scope>
    <source>
        <strain evidence="8">AGR0001</strain>
    </source>
</reference>
<feature type="transmembrane region" description="Helical" evidence="7">
    <location>
        <begin position="166"/>
        <end position="186"/>
    </location>
</feature>
<dbReference type="PANTHER" id="PTHR31885">
    <property type="entry name" value="GH04784P"/>
    <property type="match status" value="1"/>
</dbReference>
<dbReference type="OrthoDB" id="4227931at2"/>
<feature type="transmembrane region" description="Helical" evidence="7">
    <location>
        <begin position="112"/>
        <end position="134"/>
    </location>
</feature>
<evidence type="ECO:0000256" key="5">
    <source>
        <dbReference type="ARBA" id="ARBA00023136"/>
    </source>
</evidence>
<proteinExistence type="inferred from homology"/>
<dbReference type="STRING" id="1160718.SU9_24397"/>
<dbReference type="PANTHER" id="PTHR31885:SF6">
    <property type="entry name" value="GH04784P"/>
    <property type="match status" value="1"/>
</dbReference>
<dbReference type="Pfam" id="PF07947">
    <property type="entry name" value="YhhN"/>
    <property type="match status" value="1"/>
</dbReference>
<evidence type="ECO:0000256" key="4">
    <source>
        <dbReference type="ARBA" id="ARBA00022989"/>
    </source>
</evidence>
<dbReference type="EMBL" id="CP072931">
    <property type="protein sequence ID" value="QTZ91265.1"/>
    <property type="molecule type" value="Genomic_DNA"/>
</dbReference>
<evidence type="ECO:0000256" key="6">
    <source>
        <dbReference type="SAM" id="MobiDB-lite"/>
    </source>
</evidence>
<dbReference type="RefSeq" id="WP_006606388.1">
    <property type="nucleotide sequence ID" value="NZ_CP072931.1"/>
</dbReference>
<feature type="region of interest" description="Disordered" evidence="6">
    <location>
        <begin position="218"/>
        <end position="242"/>
    </location>
</feature>